<dbReference type="GO" id="GO:0016829">
    <property type="term" value="F:lyase activity"/>
    <property type="evidence" value="ECO:0007669"/>
    <property type="project" value="InterPro"/>
</dbReference>
<dbReference type="GeneID" id="79865719"/>
<dbReference type="Gene3D" id="3.30.1330.120">
    <property type="entry name" value="2-methylcitrate dehydratase PrpD"/>
    <property type="match status" value="1"/>
</dbReference>
<feature type="domain" description="MmgE/PrpD N-terminal" evidence="2">
    <location>
        <begin position="14"/>
        <end position="249"/>
    </location>
</feature>
<reference evidence="5 6" key="1">
    <citation type="journal article" date="2019" name="Appl. Microbiol. Biotechnol.">
        <title>Differential efficiency of wild type rhizogenic strains for rol gene transformation of plants.</title>
        <authorList>
            <person name="Desmet S."/>
            <person name="De Keyser E."/>
            <person name="Van Vaerenbergh J."/>
            <person name="Baeyen S."/>
            <person name="Van Huylenbroeck J."/>
            <person name="Geelen D."/>
            <person name="Dhooghe E."/>
        </authorList>
    </citation>
    <scope>NUCLEOTIDE SEQUENCE [LARGE SCALE GENOMIC DNA]</scope>
    <source>
        <strain evidence="5 6">GBBC3283</strain>
    </source>
</reference>
<keyword evidence="6" id="KW-1185">Reference proteome</keyword>
<dbReference type="InterPro" id="IPR005656">
    <property type="entry name" value="MmgE_PrpD"/>
</dbReference>
<dbReference type="PANTHER" id="PTHR16943">
    <property type="entry name" value="2-METHYLCITRATE DEHYDRATASE-RELATED"/>
    <property type="match status" value="1"/>
</dbReference>
<dbReference type="SUPFAM" id="SSF103378">
    <property type="entry name" value="2-methylcitrate dehydratase PrpD"/>
    <property type="match status" value="1"/>
</dbReference>
<dbReference type="AlphaFoldDB" id="A0A9X3KTS6"/>
<feature type="domain" description="MmgE/PrpD C-terminal" evidence="3">
    <location>
        <begin position="277"/>
        <end position="439"/>
    </location>
</feature>
<dbReference type="Pfam" id="PF03972">
    <property type="entry name" value="MmgE_PrpD_N"/>
    <property type="match status" value="1"/>
</dbReference>
<comment type="caution">
    <text evidence="4">The sequence shown here is derived from an EMBL/GenBank/DDBJ whole genome shotgun (WGS) entry which is preliminary data.</text>
</comment>
<reference evidence="5" key="2">
    <citation type="submission" date="2019-02" db="EMBL/GenBank/DDBJ databases">
        <authorList>
            <person name="Baeyen S."/>
        </authorList>
    </citation>
    <scope>NUCLEOTIDE SEQUENCE</scope>
    <source>
        <strain evidence="5">GBBC3283</strain>
    </source>
</reference>
<evidence type="ECO:0000313" key="7">
    <source>
        <dbReference type="Proteomes" id="UP001151018"/>
    </source>
</evidence>
<dbReference type="RefSeq" id="WP_142914289.1">
    <property type="nucleotide sequence ID" value="NZ_JAPZLN010000014.1"/>
</dbReference>
<organism evidence="4 7">
    <name type="scientific">Agrobacterium salinitolerans</name>
    <dbReference type="NCBI Taxonomy" id="1183413"/>
    <lineage>
        <taxon>Bacteria</taxon>
        <taxon>Pseudomonadati</taxon>
        <taxon>Pseudomonadota</taxon>
        <taxon>Alphaproteobacteria</taxon>
        <taxon>Hyphomicrobiales</taxon>
        <taxon>Rhizobiaceae</taxon>
        <taxon>Rhizobium/Agrobacterium group</taxon>
        <taxon>Agrobacterium</taxon>
    </lineage>
</organism>
<dbReference type="InterPro" id="IPR045337">
    <property type="entry name" value="MmgE_PrpD_C"/>
</dbReference>
<gene>
    <name evidence="5" type="ORF">EXN23_25580</name>
    <name evidence="4" type="ORF">O9X88_24465</name>
</gene>
<protein>
    <submittedName>
        <fullName evidence="4">MmgE/PrpD family protein</fullName>
    </submittedName>
</protein>
<evidence type="ECO:0000313" key="6">
    <source>
        <dbReference type="Proteomes" id="UP000319481"/>
    </source>
</evidence>
<name>A0A9X3KTS6_9HYPH</name>
<dbReference type="EMBL" id="SGNZ01000028">
    <property type="protein sequence ID" value="TRA83166.1"/>
    <property type="molecule type" value="Genomic_DNA"/>
</dbReference>
<reference evidence="4" key="3">
    <citation type="submission" date="2022-12" db="EMBL/GenBank/DDBJ databases">
        <title>Draft genome sequences of 22 rhizogenic Agrobacterium biovar 1 strains, the causative agent of hairy root disease.</title>
        <authorList>
            <person name="Kim N."/>
            <person name="Vargas P."/>
            <person name="Rediers H."/>
        </authorList>
    </citation>
    <scope>NUCLEOTIDE SEQUENCE</scope>
    <source>
        <strain evidence="4">ST15.13.006</strain>
    </source>
</reference>
<dbReference type="InterPro" id="IPR042188">
    <property type="entry name" value="MmgE/PrpD_sf_2"/>
</dbReference>
<evidence type="ECO:0000259" key="2">
    <source>
        <dbReference type="Pfam" id="PF03972"/>
    </source>
</evidence>
<evidence type="ECO:0000313" key="4">
    <source>
        <dbReference type="EMBL" id="MCZ7940685.1"/>
    </source>
</evidence>
<dbReference type="InterPro" id="IPR045336">
    <property type="entry name" value="MmgE_PrpD_N"/>
</dbReference>
<dbReference type="Gene3D" id="1.10.4100.10">
    <property type="entry name" value="2-methylcitrate dehydratase PrpD"/>
    <property type="match status" value="1"/>
</dbReference>
<dbReference type="Pfam" id="PF19305">
    <property type="entry name" value="MmgE_PrpD_C"/>
    <property type="match status" value="1"/>
</dbReference>
<dbReference type="InterPro" id="IPR036148">
    <property type="entry name" value="MmgE/PrpD_sf"/>
</dbReference>
<sequence length="467" mass="49328">MADVTTATRSYGAELAKSVAAIRYDDLPTDVVTIIKLFTLDTLGVIAGAAKAPGMQELVDSLEAWETGGLSTLLLGSNKVNPVSAALANGAAAHALDFDDQHDPARVHVFCVVLPAVLAAMEAEDRTISGQDIILAVAVGVEVFCRLGLACYNSLGKGWHPTTALGTISAAAAVSKIFQLDEAQALSALGLAFVQLSGTTQFIADGALAKRVGPGFAARSGVLAAHLARGGITGPHRFLEGQSGLFNLQERGEVKPEIVVAEFGTLWQVRDLSMKPYPCCRCNHTVIQLALELRAKGLKPVDVKSGLIELGEVNRKIVGAAFDRSHPTLVVHAQFNAAYAFAAALADGEVSIRSFTPERIGAKDVAYAATIDTCSTPDYDETAVAPARVSITTHDGRVYAAEKLTMKGAPDEPMTHVEVLAKFASCLEWGFGATGASVEELQDFVMDLDGQPDGKQMLKLFMHARGR</sequence>
<accession>A0A9X3KTS6</accession>
<dbReference type="Proteomes" id="UP001151018">
    <property type="component" value="Unassembled WGS sequence"/>
</dbReference>
<dbReference type="EMBL" id="JAPZLR010000034">
    <property type="protein sequence ID" value="MCZ7940685.1"/>
    <property type="molecule type" value="Genomic_DNA"/>
</dbReference>
<proteinExistence type="inferred from homology"/>
<evidence type="ECO:0000313" key="5">
    <source>
        <dbReference type="EMBL" id="TRA83166.1"/>
    </source>
</evidence>
<evidence type="ECO:0000256" key="1">
    <source>
        <dbReference type="ARBA" id="ARBA00006174"/>
    </source>
</evidence>
<dbReference type="PANTHER" id="PTHR16943:SF8">
    <property type="entry name" value="2-METHYLCITRATE DEHYDRATASE"/>
    <property type="match status" value="1"/>
</dbReference>
<comment type="similarity">
    <text evidence="1">Belongs to the PrpD family.</text>
</comment>
<dbReference type="Proteomes" id="UP000319481">
    <property type="component" value="Unassembled WGS sequence"/>
</dbReference>
<dbReference type="InterPro" id="IPR042183">
    <property type="entry name" value="MmgE/PrpD_sf_1"/>
</dbReference>
<evidence type="ECO:0000259" key="3">
    <source>
        <dbReference type="Pfam" id="PF19305"/>
    </source>
</evidence>